<keyword evidence="2" id="KW-1185">Reference proteome</keyword>
<dbReference type="EMBL" id="CM042048">
    <property type="protein sequence ID" value="KAI3757325.1"/>
    <property type="molecule type" value="Genomic_DNA"/>
</dbReference>
<comment type="caution">
    <text evidence="1">The sequence shown here is derived from an EMBL/GenBank/DDBJ whole genome shotgun (WGS) entry which is preliminary data.</text>
</comment>
<reference evidence="1 2" key="2">
    <citation type="journal article" date="2022" name="Mol. Ecol. Resour.">
        <title>The genomes of chicory, endive, great burdock and yacon provide insights into Asteraceae paleo-polyploidization history and plant inulin production.</title>
        <authorList>
            <person name="Fan W."/>
            <person name="Wang S."/>
            <person name="Wang H."/>
            <person name="Wang A."/>
            <person name="Jiang F."/>
            <person name="Liu H."/>
            <person name="Zhao H."/>
            <person name="Xu D."/>
            <person name="Zhang Y."/>
        </authorList>
    </citation>
    <scope>NUCLEOTIDE SEQUENCE [LARGE SCALE GENOMIC DNA]</scope>
    <source>
        <strain evidence="2">cv. Niubang</strain>
    </source>
</reference>
<evidence type="ECO:0000313" key="1">
    <source>
        <dbReference type="EMBL" id="KAI3757325.1"/>
    </source>
</evidence>
<proteinExistence type="predicted"/>
<protein>
    <submittedName>
        <fullName evidence="1">Uncharacterized protein</fullName>
    </submittedName>
</protein>
<reference evidence="2" key="1">
    <citation type="journal article" date="2022" name="Mol. Ecol. Resour.">
        <title>The genomes of chicory, endive, great burdock and yacon provide insights into Asteraceae palaeo-polyploidization history and plant inulin production.</title>
        <authorList>
            <person name="Fan W."/>
            <person name="Wang S."/>
            <person name="Wang H."/>
            <person name="Wang A."/>
            <person name="Jiang F."/>
            <person name="Liu H."/>
            <person name="Zhao H."/>
            <person name="Xu D."/>
            <person name="Zhang Y."/>
        </authorList>
    </citation>
    <scope>NUCLEOTIDE SEQUENCE [LARGE SCALE GENOMIC DNA]</scope>
    <source>
        <strain evidence="2">cv. Niubang</strain>
    </source>
</reference>
<name>A0ACB9EF75_ARCLA</name>
<accession>A0ACB9EF75</accession>
<sequence>MGSRIRQSLVIVLIHFWPAIAQNDDFVYLRAMKDSWENTPLNWDNVDGSDPCGGWEGITCTDDRITAITLASMGLTGPLISDIGRLTELQILDLSYNKGLAGSLTTAIGNLKKLTNLILVDCGFSGTLPDTLGNLENLVYLSLNSNGFSGLIPPSIGNIKKLYWLDLADNNLTGRIPVSNGRTTSGLDMLINAKHFHFGRNRLTGVIPARLFSANMTLIHLLFESNQLTGTIPTTVGLVKSLQTVRLDRNLLTGNVPLNINNLTDVVEMFMSHNQLTGPLPNLTGMNALNYLDLSNNTFDQSEVPSWFSTLQSLTTLKMFSTNLVGELPAALFSIPQLQQVDLSYNRVNGTLDLGSNHSNKLQSVNLQNNQISDFLQRRQYSIRLTLDDNPICSDSGVEDGFCSPLPPTNTYYVTPSNNCVPTTCTSGLVSTPNCGCAYPYTGDLIFRAPSFPDAGNSTFYESLHDSLITYFQMSKLQVDSVSLMNPTRNLEDYLVINLQVFPSGEERFNRSGIIGLGFSFSNQTFKPPREYGTYFFIGEPYDFLLVGPSGTRTKSSKIGVIVGSAVGGCVFVVLLVLAGMYAFCQKERETQESSPFALWDATSGSVGVPQPKGVKPFSFEELSKYTNNFSETNNIGTGGYGMVYRGSLPNGQLIAIKRATQGSTQGRLEFKTEIELLSRVHHKNLVSLVGFCFDQGEQMLVYEYIVNGTVKDSLSGRSGIRLDWMRRLGIALGAAKGLQYLHDLADPPIIHRDVKTNNILLDEELVAKVADFGISKSLGDANRTHVTTQVKGTMGYMDPEYYMTEQLTQKSDVFSFGVVLLELITARNPIEKGKYIVKEVKQILNKSKDLYDLREVLDPTIGLISELKGFERFVDVALRCVEETGSQRPTMSDVVKEIEYIMELAGLNHDDELASNSTGKGYEHPYSTNDSLCAYNADHFPSNLG</sequence>
<dbReference type="Proteomes" id="UP001055879">
    <property type="component" value="Linkage Group LG02"/>
</dbReference>
<organism evidence="1 2">
    <name type="scientific">Arctium lappa</name>
    <name type="common">Greater burdock</name>
    <name type="synonym">Lappa major</name>
    <dbReference type="NCBI Taxonomy" id="4217"/>
    <lineage>
        <taxon>Eukaryota</taxon>
        <taxon>Viridiplantae</taxon>
        <taxon>Streptophyta</taxon>
        <taxon>Embryophyta</taxon>
        <taxon>Tracheophyta</taxon>
        <taxon>Spermatophyta</taxon>
        <taxon>Magnoliopsida</taxon>
        <taxon>eudicotyledons</taxon>
        <taxon>Gunneridae</taxon>
        <taxon>Pentapetalae</taxon>
        <taxon>asterids</taxon>
        <taxon>campanulids</taxon>
        <taxon>Asterales</taxon>
        <taxon>Asteraceae</taxon>
        <taxon>Carduoideae</taxon>
        <taxon>Cardueae</taxon>
        <taxon>Arctiinae</taxon>
        <taxon>Arctium</taxon>
    </lineage>
</organism>
<gene>
    <name evidence="1" type="ORF">L6452_04860</name>
</gene>
<evidence type="ECO:0000313" key="2">
    <source>
        <dbReference type="Proteomes" id="UP001055879"/>
    </source>
</evidence>